<dbReference type="Proteomes" id="UP000733611">
    <property type="component" value="Unassembled WGS sequence"/>
</dbReference>
<organism evidence="1 2">
    <name type="scientific">Candidatus Anaerobiospirillum pullicola</name>
    <dbReference type="NCBI Taxonomy" id="2838451"/>
    <lineage>
        <taxon>Bacteria</taxon>
        <taxon>Pseudomonadati</taxon>
        <taxon>Pseudomonadota</taxon>
        <taxon>Gammaproteobacteria</taxon>
        <taxon>Aeromonadales</taxon>
        <taxon>Succinivibrionaceae</taxon>
        <taxon>Anaerobiospirillum</taxon>
    </lineage>
</organism>
<reference evidence="1" key="2">
    <citation type="submission" date="2021-04" db="EMBL/GenBank/DDBJ databases">
        <authorList>
            <person name="Gilroy R."/>
        </authorList>
    </citation>
    <scope>NUCLEOTIDE SEQUENCE</scope>
    <source>
        <strain evidence="1">378</strain>
    </source>
</reference>
<sequence>MLLLLLPLGRSCVDAASWGSKVPAVVTNANGAADAFTDATQRKRKYATALSHGSL</sequence>
<proteinExistence type="predicted"/>
<dbReference type="AlphaFoldDB" id="A0A948THS7"/>
<protein>
    <submittedName>
        <fullName evidence="1">Uncharacterized protein</fullName>
    </submittedName>
</protein>
<accession>A0A948THS7</accession>
<reference evidence="1" key="1">
    <citation type="journal article" date="2021" name="PeerJ">
        <title>Extensive microbial diversity within the chicken gut microbiome revealed by metagenomics and culture.</title>
        <authorList>
            <person name="Gilroy R."/>
            <person name="Ravi A."/>
            <person name="Getino M."/>
            <person name="Pursley I."/>
            <person name="Horton D.L."/>
            <person name="Alikhan N.F."/>
            <person name="Baker D."/>
            <person name="Gharbi K."/>
            <person name="Hall N."/>
            <person name="Watson M."/>
            <person name="Adriaenssens E.M."/>
            <person name="Foster-Nyarko E."/>
            <person name="Jarju S."/>
            <person name="Secka A."/>
            <person name="Antonio M."/>
            <person name="Oren A."/>
            <person name="Chaudhuri R.R."/>
            <person name="La Ragione R."/>
            <person name="Hildebrand F."/>
            <person name="Pallen M.J."/>
        </authorList>
    </citation>
    <scope>NUCLEOTIDE SEQUENCE</scope>
    <source>
        <strain evidence="1">378</strain>
    </source>
</reference>
<evidence type="ECO:0000313" key="2">
    <source>
        <dbReference type="Proteomes" id="UP000733611"/>
    </source>
</evidence>
<dbReference type="EMBL" id="JAHLFE010000189">
    <property type="protein sequence ID" value="MBU3845057.1"/>
    <property type="molecule type" value="Genomic_DNA"/>
</dbReference>
<comment type="caution">
    <text evidence="1">The sequence shown here is derived from an EMBL/GenBank/DDBJ whole genome shotgun (WGS) entry which is preliminary data.</text>
</comment>
<gene>
    <name evidence="1" type="ORF">H9847_09400</name>
</gene>
<evidence type="ECO:0000313" key="1">
    <source>
        <dbReference type="EMBL" id="MBU3845057.1"/>
    </source>
</evidence>
<name>A0A948THS7_9GAMM</name>